<proteinExistence type="predicted"/>
<dbReference type="InterPro" id="IPR000719">
    <property type="entry name" value="Prot_kinase_dom"/>
</dbReference>
<feature type="compositionally biased region" description="Low complexity" evidence="4">
    <location>
        <begin position="527"/>
        <end position="551"/>
    </location>
</feature>
<feature type="compositionally biased region" description="Polar residues" evidence="4">
    <location>
        <begin position="880"/>
        <end position="892"/>
    </location>
</feature>
<dbReference type="GO" id="GO:0005524">
    <property type="term" value="F:ATP binding"/>
    <property type="evidence" value="ECO:0007669"/>
    <property type="project" value="UniProtKB-UniRule"/>
</dbReference>
<feature type="compositionally biased region" description="Low complexity" evidence="4">
    <location>
        <begin position="905"/>
        <end position="914"/>
    </location>
</feature>
<gene>
    <name evidence="7" type="ORF">CAOG_009592</name>
</gene>
<feature type="region of interest" description="Disordered" evidence="4">
    <location>
        <begin position="73"/>
        <end position="94"/>
    </location>
</feature>
<feature type="domain" description="PAS" evidence="6">
    <location>
        <begin position="203"/>
        <end position="236"/>
    </location>
</feature>
<dbReference type="Gene3D" id="3.30.200.20">
    <property type="entry name" value="Phosphorylase Kinase, domain 1"/>
    <property type="match status" value="1"/>
</dbReference>
<evidence type="ECO:0000256" key="2">
    <source>
        <dbReference type="ARBA" id="ARBA00022840"/>
    </source>
</evidence>
<accession>A0A0D2U9R2</accession>
<dbReference type="PROSITE" id="PS50112">
    <property type="entry name" value="PAS"/>
    <property type="match status" value="1"/>
</dbReference>
<evidence type="ECO:0000313" key="8">
    <source>
        <dbReference type="Proteomes" id="UP000008743"/>
    </source>
</evidence>
<evidence type="ECO:0000259" key="5">
    <source>
        <dbReference type="PROSITE" id="PS50011"/>
    </source>
</evidence>
<dbReference type="SMART" id="SM00091">
    <property type="entry name" value="PAS"/>
    <property type="match status" value="3"/>
</dbReference>
<dbReference type="InterPro" id="IPR017441">
    <property type="entry name" value="Protein_kinase_ATP_BS"/>
</dbReference>
<organism evidence="7 8">
    <name type="scientific">Capsaspora owczarzaki (strain ATCC 30864)</name>
    <dbReference type="NCBI Taxonomy" id="595528"/>
    <lineage>
        <taxon>Eukaryota</taxon>
        <taxon>Filasterea</taxon>
        <taxon>Capsaspora</taxon>
    </lineage>
</organism>
<feature type="region of interest" description="Disordered" evidence="4">
    <location>
        <begin position="527"/>
        <end position="611"/>
    </location>
</feature>
<dbReference type="NCBIfam" id="TIGR00229">
    <property type="entry name" value="sensory_box"/>
    <property type="match status" value="1"/>
</dbReference>
<dbReference type="SUPFAM" id="SSF56112">
    <property type="entry name" value="Protein kinase-like (PK-like)"/>
    <property type="match status" value="1"/>
</dbReference>
<dbReference type="GO" id="GO:0004674">
    <property type="term" value="F:protein serine/threonine kinase activity"/>
    <property type="evidence" value="ECO:0007669"/>
    <property type="project" value="TreeGrafter"/>
</dbReference>
<dbReference type="Pfam" id="PF00069">
    <property type="entry name" value="Pkinase"/>
    <property type="match status" value="1"/>
</dbReference>
<feature type="region of interest" description="Disordered" evidence="4">
    <location>
        <begin position="880"/>
        <end position="932"/>
    </location>
</feature>
<dbReference type="InterPro" id="IPR035965">
    <property type="entry name" value="PAS-like_dom_sf"/>
</dbReference>
<dbReference type="GO" id="GO:0045719">
    <property type="term" value="P:negative regulation of glycogen biosynthetic process"/>
    <property type="evidence" value="ECO:0007669"/>
    <property type="project" value="TreeGrafter"/>
</dbReference>
<keyword evidence="7" id="KW-0418">Kinase</keyword>
<feature type="compositionally biased region" description="Low complexity" evidence="4">
    <location>
        <begin position="73"/>
        <end position="87"/>
    </location>
</feature>
<dbReference type="InParanoid" id="A0A0D2U9R2"/>
<keyword evidence="8" id="KW-1185">Reference proteome</keyword>
<dbReference type="GO" id="GO:0005829">
    <property type="term" value="C:cytosol"/>
    <property type="evidence" value="ECO:0007669"/>
    <property type="project" value="TreeGrafter"/>
</dbReference>
<dbReference type="PROSITE" id="PS50011">
    <property type="entry name" value="PROTEIN_KINASE_DOM"/>
    <property type="match status" value="1"/>
</dbReference>
<keyword evidence="7" id="KW-0808">Transferase</keyword>
<feature type="binding site" evidence="3">
    <location>
        <position position="1517"/>
    </location>
    <ligand>
        <name>ATP</name>
        <dbReference type="ChEBI" id="CHEBI:30616"/>
    </ligand>
</feature>
<keyword evidence="2 3" id="KW-0067">ATP-binding</keyword>
<dbReference type="PANTHER" id="PTHR24346:SF51">
    <property type="entry name" value="PAS DOMAIN-CONTAINING SERINE_THREONINE-PROTEIN KINASE"/>
    <property type="match status" value="1"/>
</dbReference>
<dbReference type="Pfam" id="PF13426">
    <property type="entry name" value="PAS_9"/>
    <property type="match status" value="2"/>
</dbReference>
<dbReference type="Gene3D" id="3.30.450.20">
    <property type="entry name" value="PAS domain"/>
    <property type="match status" value="2"/>
</dbReference>
<dbReference type="PROSITE" id="PS00108">
    <property type="entry name" value="PROTEIN_KINASE_ST"/>
    <property type="match status" value="1"/>
</dbReference>
<dbReference type="InterPro" id="IPR008271">
    <property type="entry name" value="Ser/Thr_kinase_AS"/>
</dbReference>
<evidence type="ECO:0000256" key="1">
    <source>
        <dbReference type="ARBA" id="ARBA00022741"/>
    </source>
</evidence>
<feature type="region of interest" description="Disordered" evidence="4">
    <location>
        <begin position="438"/>
        <end position="465"/>
    </location>
</feature>
<feature type="region of interest" description="Disordered" evidence="4">
    <location>
        <begin position="1143"/>
        <end position="1173"/>
    </location>
</feature>
<dbReference type="Gene3D" id="1.10.510.10">
    <property type="entry name" value="Transferase(Phosphotransferase) domain 1"/>
    <property type="match status" value="1"/>
</dbReference>
<dbReference type="SMART" id="SM00220">
    <property type="entry name" value="S_TKc"/>
    <property type="match status" value="1"/>
</dbReference>
<dbReference type="SUPFAM" id="SSF55785">
    <property type="entry name" value="PYP-like sensor domain (PAS domain)"/>
    <property type="match status" value="2"/>
</dbReference>
<evidence type="ECO:0000256" key="3">
    <source>
        <dbReference type="PROSITE-ProRule" id="PRU10141"/>
    </source>
</evidence>
<dbReference type="OrthoDB" id="10252171at2759"/>
<evidence type="ECO:0000313" key="7">
    <source>
        <dbReference type="EMBL" id="KJE91816.1"/>
    </source>
</evidence>
<dbReference type="PANTHER" id="PTHR24346">
    <property type="entry name" value="MAP/MICROTUBULE AFFINITY-REGULATING KINASE"/>
    <property type="match status" value="1"/>
</dbReference>
<dbReference type="STRING" id="595528.A0A0D2U9R2"/>
<feature type="region of interest" description="Disordered" evidence="4">
    <location>
        <begin position="664"/>
        <end position="729"/>
    </location>
</feature>
<dbReference type="GO" id="GO:0006355">
    <property type="term" value="P:regulation of DNA-templated transcription"/>
    <property type="evidence" value="ECO:0007669"/>
    <property type="project" value="InterPro"/>
</dbReference>
<feature type="compositionally biased region" description="Low complexity" evidence="4">
    <location>
        <begin position="568"/>
        <end position="580"/>
    </location>
</feature>
<dbReference type="GO" id="GO:0005634">
    <property type="term" value="C:nucleus"/>
    <property type="evidence" value="ECO:0007669"/>
    <property type="project" value="TreeGrafter"/>
</dbReference>
<dbReference type="FunFam" id="1.10.510.10:FF:000351">
    <property type="entry name" value="PAS domain-containing serine/threonine-protein kinase"/>
    <property type="match status" value="1"/>
</dbReference>
<evidence type="ECO:0000259" key="6">
    <source>
        <dbReference type="PROSITE" id="PS50112"/>
    </source>
</evidence>
<feature type="compositionally biased region" description="Low complexity" evidence="4">
    <location>
        <begin position="1380"/>
        <end position="1395"/>
    </location>
</feature>
<dbReference type="PROSITE" id="PS00107">
    <property type="entry name" value="PROTEIN_KINASE_ATP"/>
    <property type="match status" value="1"/>
</dbReference>
<dbReference type="InterPro" id="IPR011009">
    <property type="entry name" value="Kinase-like_dom_sf"/>
</dbReference>
<name>A0A0D2U9R2_CAPO3</name>
<feature type="domain" description="Protein kinase" evidence="5">
    <location>
        <begin position="1484"/>
        <end position="1736"/>
    </location>
</feature>
<dbReference type="EMBL" id="KE346363">
    <property type="protein sequence ID" value="KJE91816.1"/>
    <property type="molecule type" value="Genomic_DNA"/>
</dbReference>
<dbReference type="CDD" id="cd00130">
    <property type="entry name" value="PAS"/>
    <property type="match status" value="2"/>
</dbReference>
<sequence length="1750" mass="183611">MVQFVRPAQIEQATLHAKLVAGDELHSFSFASISSFRARTFSSSGQQQVLLPVAPPSAPPQLGSGPRYNVALDTSSSSDSTAPSVAVNTSRSSGTSIPSFEMFASTFSEREQQSLMGASSPFVLGRSSRAGSRPSSRPASFSLVETGGASTADGAAQVRQLHRVSSALLNSPLAGVSNTGSSGAGASATSLPAITHSQGGKVIIMMDSQTVIVMANDRACKLFGYGRRQFIGQPLVSMLASTESARFNKLVAKAESHRLDIISSGKVLDAVDAQGKVFPVSLWMKRVEATGQKARFVAVLEPVERITATAVLDYRGRFISADQQFLSIFGSPLEELAAMHADSLIPQLAFPLPSMLPPDVIFPLGSPSAHSLSGSQVGLSSRSSSVSTIPILSAASSHTQLNEVHLTPPRHSRLQEGSALLAQDDAIESASVPLTPLTPLPAATADPLSTTASNSPAPSSPAPLKTKFDAMEDLSSISPVSSPKPKGGLLRSFFAPLTGGSKSASQPSLMAVHAQASAEALLKSTQAAATPPAADSAASSGASSTASLPPTGAAAAGSDRQATTAAPRQVSRQSSSSQLSRRLHQEPSASNDSEATSTSLSSSVESNSGVTPAMRKYLESRASMESLDIPASFVKSVEFSSSGSSGMPESSFTSAALTHLLAEGATTKGPDGKPSDTTSDATSGARTTGALQQQPQQPTLRKMMKHSPGASSGEKLLHSSAPTLPTPVPEVHLPDLPPTLDYEARTFHSAELGKRQHIAAYTRDGTVFPLMATIGLDPGAFQLQDALLDDPSGVGPTGTLTASSLQKMWEPHPFFTLTVNVFTNLSGMVCFDAFGTIQSCNHMFVRLMFGYSRAELVGKPLSVLMPDLVYSLTPLNDLSGRSQTAPTPSSAAQHAAGPDSDDSHSASSQTSSIRRSGRGPSQSARTSEIDMESILVSTTMTPGRRFGARPTSQLTDELDMAPSDILDDSDDGSAVAHPLTLPEGTFRVTASHKDGQSMPLLMQIKRVILDDDSTLYCSWIMNELPWVAASSSAFAGAHTGASDAAPSEMLQRAASSTLLRPDSPALSGRPAPTEAMLLHSASASDLIRSIAAAAATVRTPPNGSGSSSLSASLSSLPTTATAAASSVAPTWRSLGPSQFGSLASVSSGSGGASMSASNSSLQSQHPSPASSSRIIYGGSVNNLETVGAYQQYPTALVPSESESPLAGTTTPAAMASIRSAESASPSLFKYASPPPAPTSGGLMRPSASLNAIPSSVKASVSPALFATDSADSLLSSTNVLLSNARNKRESVLSAGSRNSSSSSSSSIQSATSHPSIPSSASTSVKGSLSSVTSTSATLLSQQNQQQQQQMSGLDLSPEATSHRDGSASPQSAGLSPMAVARTASYPSSPSPASRRLQPSERQGVIEQQLSHTLSRQSSGELVIPTSTADAELLALQHASQSIPTASESRLHALAAVTAAATTSMPEQEATAEQPGLPRVFEHYYSESDLLGKGAFGFVKKAERKDNGQKAAVKYVFKEKILPDCWMQHQQHGSIPLEVDILLQVSHGNIIALLDFFVCDEFFLIVMERHGPGIDLFQFIEDNAVISEMLASHLFRQVASAIEYLHERNILHRDVKDENLIINERYRVKLIDFGSAVKRTPDQLFETFCGTLEYCSPEVLLGNPYPGPELEIWSMGVTLYTLVFAENPFMDVEETLNARLNPSFMVSTDCMSLIRSMLHVDPEHRATIKDVVAHPWLHQRVDPGILLSFPY</sequence>
<feature type="compositionally biased region" description="Polar residues" evidence="4">
    <location>
        <begin position="675"/>
        <end position="699"/>
    </location>
</feature>
<feature type="compositionally biased region" description="Low complexity" evidence="4">
    <location>
        <begin position="1291"/>
        <end position="1356"/>
    </location>
</feature>
<dbReference type="InterPro" id="IPR000014">
    <property type="entry name" value="PAS"/>
</dbReference>
<reference evidence="8" key="1">
    <citation type="submission" date="2011-02" db="EMBL/GenBank/DDBJ databases">
        <title>The Genome Sequence of Capsaspora owczarzaki ATCC 30864.</title>
        <authorList>
            <person name="Russ C."/>
            <person name="Cuomo C."/>
            <person name="Burger G."/>
            <person name="Gray M.W."/>
            <person name="Holland P.W.H."/>
            <person name="King N."/>
            <person name="Lang F.B.F."/>
            <person name="Roger A.J."/>
            <person name="Ruiz-Trillo I."/>
            <person name="Young S.K."/>
            <person name="Zeng Q."/>
            <person name="Gargeya S."/>
            <person name="Alvarado L."/>
            <person name="Berlin A."/>
            <person name="Chapman S.B."/>
            <person name="Chen Z."/>
            <person name="Freedman E."/>
            <person name="Gellesch M."/>
            <person name="Goldberg J."/>
            <person name="Griggs A."/>
            <person name="Gujja S."/>
            <person name="Heilman E."/>
            <person name="Heiman D."/>
            <person name="Howarth C."/>
            <person name="Mehta T."/>
            <person name="Neiman D."/>
            <person name="Pearson M."/>
            <person name="Roberts A."/>
            <person name="Saif S."/>
            <person name="Shea T."/>
            <person name="Shenoy N."/>
            <person name="Sisk P."/>
            <person name="Stolte C."/>
            <person name="Sykes S."/>
            <person name="White J."/>
            <person name="Yandava C."/>
            <person name="Haas B."/>
            <person name="Nusbaum C."/>
            <person name="Birren B."/>
        </authorList>
    </citation>
    <scope>NUCLEOTIDE SEQUENCE</scope>
    <source>
        <strain evidence="8">ATCC 30864</strain>
    </source>
</reference>
<keyword evidence="1 3" id="KW-0547">Nucleotide-binding</keyword>
<feature type="region of interest" description="Disordered" evidence="4">
    <location>
        <begin position="1288"/>
        <end position="1403"/>
    </location>
</feature>
<dbReference type="Proteomes" id="UP000008743">
    <property type="component" value="Unassembled WGS sequence"/>
</dbReference>
<feature type="compositionally biased region" description="Low complexity" evidence="4">
    <location>
        <begin position="1143"/>
        <end position="1167"/>
    </location>
</feature>
<feature type="compositionally biased region" description="Low complexity" evidence="4">
    <location>
        <begin position="438"/>
        <end position="457"/>
    </location>
</feature>
<evidence type="ECO:0000256" key="4">
    <source>
        <dbReference type="SAM" id="MobiDB-lite"/>
    </source>
</evidence>
<feature type="compositionally biased region" description="Low complexity" evidence="4">
    <location>
        <begin position="590"/>
        <end position="608"/>
    </location>
</feature>
<dbReference type="eggNOG" id="KOG1152">
    <property type="taxonomic scope" value="Eukaryota"/>
</dbReference>
<protein>
    <submittedName>
        <fullName evidence="7">CAMK/CAMKL/PASK protein kinase</fullName>
    </submittedName>
</protein>
<dbReference type="GO" id="GO:0035556">
    <property type="term" value="P:intracellular signal transduction"/>
    <property type="evidence" value="ECO:0007669"/>
    <property type="project" value="TreeGrafter"/>
</dbReference>